<proteinExistence type="predicted"/>
<dbReference type="Proteomes" id="UP001596065">
    <property type="component" value="Unassembled WGS sequence"/>
</dbReference>
<name>A0ABW0WB55_STRNO</name>
<sequence>MTPHAPHPGTVRHTPVTAAPAARLVIEDLDVPAEQCGALFTVTYTHIAPASARPAA</sequence>
<keyword evidence="2" id="KW-1185">Reference proteome</keyword>
<dbReference type="EMBL" id="JBHSOE010000009">
    <property type="protein sequence ID" value="MFC5655422.1"/>
    <property type="molecule type" value="Genomic_DNA"/>
</dbReference>
<protein>
    <submittedName>
        <fullName evidence="1">Uncharacterized protein</fullName>
    </submittedName>
</protein>
<gene>
    <name evidence="1" type="ORF">ACFP3J_07945</name>
</gene>
<evidence type="ECO:0000313" key="2">
    <source>
        <dbReference type="Proteomes" id="UP001596065"/>
    </source>
</evidence>
<comment type="caution">
    <text evidence="1">The sequence shown here is derived from an EMBL/GenBank/DDBJ whole genome shotgun (WGS) entry which is preliminary data.</text>
</comment>
<reference evidence="2" key="1">
    <citation type="journal article" date="2019" name="Int. J. Syst. Evol. Microbiol.">
        <title>The Global Catalogue of Microorganisms (GCM) 10K type strain sequencing project: providing services to taxonomists for standard genome sequencing and annotation.</title>
        <authorList>
            <consortium name="The Broad Institute Genomics Platform"/>
            <consortium name="The Broad Institute Genome Sequencing Center for Infectious Disease"/>
            <person name="Wu L."/>
            <person name="Ma J."/>
        </authorList>
    </citation>
    <scope>NUCLEOTIDE SEQUENCE [LARGE SCALE GENOMIC DNA]</scope>
    <source>
        <strain evidence="2">KCTC 5701</strain>
    </source>
</reference>
<organism evidence="1 2">
    <name type="scientific">Streptomyces nogalater</name>
    <dbReference type="NCBI Taxonomy" id="38314"/>
    <lineage>
        <taxon>Bacteria</taxon>
        <taxon>Bacillati</taxon>
        <taxon>Actinomycetota</taxon>
        <taxon>Actinomycetes</taxon>
        <taxon>Kitasatosporales</taxon>
        <taxon>Streptomycetaceae</taxon>
        <taxon>Streptomyces</taxon>
    </lineage>
</organism>
<dbReference type="RefSeq" id="WP_344348327.1">
    <property type="nucleotide sequence ID" value="NZ_BAAASM010000015.1"/>
</dbReference>
<evidence type="ECO:0000313" key="1">
    <source>
        <dbReference type="EMBL" id="MFC5655422.1"/>
    </source>
</evidence>
<accession>A0ABW0WB55</accession>